<gene>
    <name evidence="7" type="ORF">AXE65_07670</name>
</gene>
<evidence type="ECO:0000256" key="4">
    <source>
        <dbReference type="PIRSR" id="PIRSR001220-2"/>
    </source>
</evidence>
<dbReference type="SUPFAM" id="SSF53774">
    <property type="entry name" value="Glutaminase/Asparaginase"/>
    <property type="match status" value="1"/>
</dbReference>
<evidence type="ECO:0000313" key="7">
    <source>
        <dbReference type="EMBL" id="KXU34273.1"/>
    </source>
</evidence>
<evidence type="ECO:0000256" key="2">
    <source>
        <dbReference type="ARBA" id="ARBA00022801"/>
    </source>
</evidence>
<dbReference type="Gene3D" id="3.40.50.40">
    <property type="match status" value="1"/>
</dbReference>
<dbReference type="InterPro" id="IPR041725">
    <property type="entry name" value="L-asparaginase_I"/>
</dbReference>
<dbReference type="Pfam" id="PF00710">
    <property type="entry name" value="Asparaginase"/>
    <property type="match status" value="1"/>
</dbReference>
<dbReference type="SMART" id="SM00870">
    <property type="entry name" value="Asparaginase"/>
    <property type="match status" value="1"/>
</dbReference>
<feature type="domain" description="Asparaginase/glutaminase C-terminal" evidence="6">
    <location>
        <begin position="200"/>
        <end position="310"/>
    </location>
</feature>
<dbReference type="Pfam" id="PF17763">
    <property type="entry name" value="Asparaginase_C"/>
    <property type="match status" value="1"/>
</dbReference>
<dbReference type="RefSeq" id="WP_068393221.1">
    <property type="nucleotide sequence ID" value="NZ_LSZO01000217.1"/>
</dbReference>
<dbReference type="InterPro" id="IPR006034">
    <property type="entry name" value="Asparaginase/glutaminase-like"/>
</dbReference>
<dbReference type="Proteomes" id="UP000072660">
    <property type="component" value="Unassembled WGS sequence"/>
</dbReference>
<protein>
    <recommendedName>
        <fullName evidence="1">asparaginase</fullName>
        <ecNumber evidence="1">3.5.1.1</ecNumber>
    </recommendedName>
</protein>
<dbReference type="InterPro" id="IPR037152">
    <property type="entry name" value="L-asparaginase_N_sf"/>
</dbReference>
<evidence type="ECO:0000256" key="3">
    <source>
        <dbReference type="PIRSR" id="PIRSR001220-1"/>
    </source>
</evidence>
<sequence>MKVLIVYSGGTIGMQSTENGLTASGGFAERLRAQQQKTGEALVQWRWRELDKPIDSANIQPAHWLKLRDLIVDGLIEEHCNAALLLHGTDSMAYSAAALSFLLMDLPQPVLLSGSMLPADAPKTDAWDNLLGALRILQAGVPSGVWLYFQQQLLKGARVYKQSSTHLQAFAERPCLFNAALSPIPPALNYQTPRKPLPIAIQPLYPGLSPATLRAVLSSGIKALIIECYGSGTAPEDADLLAELAQASQQGVLLLAISQCPHGQVDLTQYAASQSLQQAGVISGSNLGREAALGKLFALLGAGLSLEETKYWINKNLCGELA</sequence>
<evidence type="ECO:0000259" key="6">
    <source>
        <dbReference type="Pfam" id="PF17763"/>
    </source>
</evidence>
<dbReference type="EMBL" id="LSZO01000217">
    <property type="protein sequence ID" value="KXU34273.1"/>
    <property type="molecule type" value="Genomic_DNA"/>
</dbReference>
<feature type="binding site" evidence="4">
    <location>
        <position position="56"/>
    </location>
    <ligand>
        <name>substrate</name>
    </ligand>
</feature>
<keyword evidence="2" id="KW-0378">Hydrolase</keyword>
<dbReference type="FunFam" id="3.40.50.40:FF:000001">
    <property type="entry name" value="L-asparaginase 1"/>
    <property type="match status" value="1"/>
</dbReference>
<dbReference type="InterPro" id="IPR040919">
    <property type="entry name" value="Asparaginase_C"/>
</dbReference>
<organism evidence="7 8">
    <name type="scientific">Ventosimonas gracilis</name>
    <dbReference type="NCBI Taxonomy" id="1680762"/>
    <lineage>
        <taxon>Bacteria</taxon>
        <taxon>Pseudomonadati</taxon>
        <taxon>Pseudomonadota</taxon>
        <taxon>Gammaproteobacteria</taxon>
        <taxon>Pseudomonadales</taxon>
        <taxon>Ventosimonadaceae</taxon>
        <taxon>Ventosimonas</taxon>
    </lineage>
</organism>
<keyword evidence="8" id="KW-1185">Reference proteome</keyword>
<feature type="domain" description="L-asparaginase N-terminal" evidence="5">
    <location>
        <begin position="2"/>
        <end position="173"/>
    </location>
</feature>
<accession>A0A139SIB6</accession>
<dbReference type="InterPro" id="IPR036152">
    <property type="entry name" value="Asp/glu_Ase-like_sf"/>
</dbReference>
<evidence type="ECO:0000256" key="1">
    <source>
        <dbReference type="ARBA" id="ARBA00012920"/>
    </source>
</evidence>
<dbReference type="EC" id="3.5.1.1" evidence="1"/>
<dbReference type="OrthoDB" id="9788068at2"/>
<dbReference type="PANTHER" id="PTHR11707:SF28">
    <property type="entry name" value="60 KDA LYSOPHOSPHOLIPASE"/>
    <property type="match status" value="1"/>
</dbReference>
<feature type="binding site" evidence="4">
    <location>
        <begin position="89"/>
        <end position="90"/>
    </location>
    <ligand>
        <name>substrate</name>
    </ligand>
</feature>
<dbReference type="PANTHER" id="PTHR11707">
    <property type="entry name" value="L-ASPARAGINASE"/>
    <property type="match status" value="1"/>
</dbReference>
<dbReference type="PRINTS" id="PR00139">
    <property type="entry name" value="ASNGLNASE"/>
</dbReference>
<evidence type="ECO:0000259" key="5">
    <source>
        <dbReference type="Pfam" id="PF00710"/>
    </source>
</evidence>
<dbReference type="AlphaFoldDB" id="A0A139SIB6"/>
<dbReference type="PROSITE" id="PS51732">
    <property type="entry name" value="ASN_GLN_ASE_3"/>
    <property type="match status" value="1"/>
</dbReference>
<dbReference type="PIRSF" id="PIRSF001220">
    <property type="entry name" value="L-ASNase_gatD"/>
    <property type="match status" value="1"/>
</dbReference>
<comment type="caution">
    <text evidence="7">The sequence shown here is derived from an EMBL/GenBank/DDBJ whole genome shotgun (WGS) entry which is preliminary data.</text>
</comment>
<reference evidence="7 8" key="1">
    <citation type="submission" date="2016-02" db="EMBL/GenBank/DDBJ databases">
        <authorList>
            <person name="Wen L."/>
            <person name="He K."/>
            <person name="Yang H."/>
        </authorList>
    </citation>
    <scope>NUCLEOTIDE SEQUENCE [LARGE SCALE GENOMIC DNA]</scope>
    <source>
        <strain evidence="7 8">CV58</strain>
    </source>
</reference>
<proteinExistence type="predicted"/>
<feature type="active site" description="O-isoaspartyl threonine intermediate" evidence="3">
    <location>
        <position position="11"/>
    </location>
</feature>
<dbReference type="GO" id="GO:0005829">
    <property type="term" value="C:cytosol"/>
    <property type="evidence" value="ECO:0007669"/>
    <property type="project" value="TreeGrafter"/>
</dbReference>
<dbReference type="GO" id="GO:0004067">
    <property type="term" value="F:asparaginase activity"/>
    <property type="evidence" value="ECO:0007669"/>
    <property type="project" value="UniProtKB-UniRule"/>
</dbReference>
<evidence type="ECO:0000313" key="8">
    <source>
        <dbReference type="Proteomes" id="UP000072660"/>
    </source>
</evidence>
<dbReference type="Gene3D" id="3.40.50.1170">
    <property type="entry name" value="L-asparaginase, N-terminal domain"/>
    <property type="match status" value="1"/>
</dbReference>
<dbReference type="GO" id="GO:0009066">
    <property type="term" value="P:aspartate family amino acid metabolic process"/>
    <property type="evidence" value="ECO:0007669"/>
    <property type="project" value="UniProtKB-ARBA"/>
</dbReference>
<dbReference type="PIRSF" id="PIRSF500176">
    <property type="entry name" value="L_ASNase"/>
    <property type="match status" value="1"/>
</dbReference>
<dbReference type="InterPro" id="IPR027474">
    <property type="entry name" value="L-asparaginase_N"/>
</dbReference>
<dbReference type="InterPro" id="IPR027473">
    <property type="entry name" value="L-asparaginase_C"/>
</dbReference>
<dbReference type="CDD" id="cd08963">
    <property type="entry name" value="L-asparaginase_I"/>
    <property type="match status" value="1"/>
</dbReference>
<name>A0A139SIB6_9GAMM</name>